<evidence type="ECO:0000256" key="1">
    <source>
        <dbReference type="ARBA" id="ARBA00005417"/>
    </source>
</evidence>
<dbReference type="Gene3D" id="3.40.50.300">
    <property type="entry name" value="P-loop containing nucleotide triphosphate hydrolases"/>
    <property type="match status" value="1"/>
</dbReference>
<name>A0ABS5Y322_9CYAN</name>
<dbReference type="InterPro" id="IPR027417">
    <property type="entry name" value="P-loop_NTPase"/>
</dbReference>
<evidence type="ECO:0000313" key="4">
    <source>
        <dbReference type="EMBL" id="MBT9311908.1"/>
    </source>
</evidence>
<comment type="similarity">
    <text evidence="1">Belongs to the ABC transporter superfamily.</text>
</comment>
<evidence type="ECO:0000259" key="3">
    <source>
        <dbReference type="PROSITE" id="PS50893"/>
    </source>
</evidence>
<feature type="compositionally biased region" description="Low complexity" evidence="2">
    <location>
        <begin position="259"/>
        <end position="271"/>
    </location>
</feature>
<organism evidence="4 5">
    <name type="scientific">Leptothoe kymatousa TAU-MAC 1615</name>
    <dbReference type="NCBI Taxonomy" id="2364775"/>
    <lineage>
        <taxon>Bacteria</taxon>
        <taxon>Bacillati</taxon>
        <taxon>Cyanobacteriota</taxon>
        <taxon>Cyanophyceae</taxon>
        <taxon>Nodosilineales</taxon>
        <taxon>Cymatolegaceae</taxon>
        <taxon>Leptothoe</taxon>
        <taxon>Leptothoe kymatousa</taxon>
    </lineage>
</organism>
<dbReference type="RefSeq" id="WP_215617762.1">
    <property type="nucleotide sequence ID" value="NZ_JADOER010000004.1"/>
</dbReference>
<gene>
    <name evidence="4" type="ORF">IXB28_06795</name>
</gene>
<dbReference type="PANTHER" id="PTHR42798">
    <property type="entry name" value="LIPOPROTEIN-RELEASING SYSTEM ATP-BINDING PROTEIN LOLD"/>
    <property type="match status" value="1"/>
</dbReference>
<dbReference type="Proteomes" id="UP001196661">
    <property type="component" value="Unassembled WGS sequence"/>
</dbReference>
<dbReference type="EMBL" id="JADOER010000004">
    <property type="protein sequence ID" value="MBT9311908.1"/>
    <property type="molecule type" value="Genomic_DNA"/>
</dbReference>
<dbReference type="PANTHER" id="PTHR42798:SF7">
    <property type="entry name" value="ALPHA-D-RIBOSE 1-METHYLPHOSPHONATE 5-TRIPHOSPHATE SYNTHASE SUBUNIT PHNL"/>
    <property type="match status" value="1"/>
</dbReference>
<dbReference type="SUPFAM" id="SSF52540">
    <property type="entry name" value="P-loop containing nucleoside triphosphate hydrolases"/>
    <property type="match status" value="1"/>
</dbReference>
<sequence length="278" mass="31456">MEIPFSVRYNNIKLQVERLYKASNQTNKRLFSGLEDISFSMQGGECIHLKSYVPWASQLLLDTLMGRTQIEAGEIWIQHQERWLNMLQLSQRQMNQVHAQTIGYLQPCEILRSQPTVLDCVLNKFLALGMSRSEADAESRHVLDWVSLPRSLWHKSPKDLSLDELHQVNLASTFAVDYSIIVIGLPISQLDPTNQMRLLELIDYRKTKGTCFIGRFDQAHLRARVCDRSIAIQVPTPISAARPRRTVRPSARRTDMPVGTPTGTPTGAAAGNIAARSY</sequence>
<reference evidence="4 5" key="1">
    <citation type="journal article" date="2021" name="Mar. Drugs">
        <title>Genome Reduction and Secondary Metabolism of the Marine Sponge-Associated Cyanobacterium Leptothoe.</title>
        <authorList>
            <person name="Konstantinou D."/>
            <person name="Popin R.V."/>
            <person name="Fewer D.P."/>
            <person name="Sivonen K."/>
            <person name="Gkelis S."/>
        </authorList>
    </citation>
    <scope>NUCLEOTIDE SEQUENCE [LARGE SCALE GENOMIC DNA]</scope>
    <source>
        <strain evidence="4 5">TAU-MAC 1615</strain>
    </source>
</reference>
<feature type="compositionally biased region" description="Basic residues" evidence="2">
    <location>
        <begin position="242"/>
        <end position="251"/>
    </location>
</feature>
<protein>
    <recommendedName>
        <fullName evidence="3">ABC transporter domain-containing protein</fullName>
    </recommendedName>
</protein>
<feature type="region of interest" description="Disordered" evidence="2">
    <location>
        <begin position="241"/>
        <end position="278"/>
    </location>
</feature>
<comment type="caution">
    <text evidence="4">The sequence shown here is derived from an EMBL/GenBank/DDBJ whole genome shotgun (WGS) entry which is preliminary data.</text>
</comment>
<evidence type="ECO:0000313" key="5">
    <source>
        <dbReference type="Proteomes" id="UP001196661"/>
    </source>
</evidence>
<evidence type="ECO:0000256" key="2">
    <source>
        <dbReference type="SAM" id="MobiDB-lite"/>
    </source>
</evidence>
<proteinExistence type="inferred from homology"/>
<keyword evidence="5" id="KW-1185">Reference proteome</keyword>
<accession>A0ABS5Y322</accession>
<feature type="domain" description="ABC transporter" evidence="3">
    <location>
        <begin position="14"/>
        <end position="259"/>
    </location>
</feature>
<dbReference type="InterPro" id="IPR003439">
    <property type="entry name" value="ABC_transporter-like_ATP-bd"/>
</dbReference>
<dbReference type="PROSITE" id="PS50893">
    <property type="entry name" value="ABC_TRANSPORTER_2"/>
    <property type="match status" value="1"/>
</dbReference>